<evidence type="ECO:0000313" key="11">
    <source>
        <dbReference type="Proteomes" id="UP000199518"/>
    </source>
</evidence>
<evidence type="ECO:0000256" key="1">
    <source>
        <dbReference type="ARBA" id="ARBA00007118"/>
    </source>
</evidence>
<dbReference type="EC" id="1.-.-.-" evidence="7"/>
<keyword evidence="3 7" id="KW-0288">FMN</keyword>
<dbReference type="PANTHER" id="PTHR43821">
    <property type="entry name" value="NAD(P)H NITROREDUCTASE YDJA-RELATED"/>
    <property type="match status" value="1"/>
</dbReference>
<feature type="domain" description="Nitroreductase" evidence="9">
    <location>
        <begin position="18"/>
        <end position="171"/>
    </location>
</feature>
<keyword evidence="4 7" id="KW-0521">NADP</keyword>
<reference evidence="11" key="1">
    <citation type="submission" date="2016-10" db="EMBL/GenBank/DDBJ databases">
        <authorList>
            <person name="Varghese N."/>
            <person name="Submissions S."/>
        </authorList>
    </citation>
    <scope>NUCLEOTIDE SEQUENCE [LARGE SCALE GENOMIC DNA]</scope>
    <source>
        <strain evidence="11">DSM 26348</strain>
    </source>
</reference>
<dbReference type="InterPro" id="IPR000415">
    <property type="entry name" value="Nitroreductase-like"/>
</dbReference>
<evidence type="ECO:0000259" key="9">
    <source>
        <dbReference type="Pfam" id="PF00881"/>
    </source>
</evidence>
<dbReference type="Pfam" id="PF00881">
    <property type="entry name" value="Nitroreductase"/>
    <property type="match status" value="1"/>
</dbReference>
<sequence length="191" mass="21573">MTNFDFTPSASDLAQLMRSRRTVNDFRPQVPTQEIILQAIDVARWAPNHKLTEPWRFHLIGPETAAKIVDLNARITAAEKGPSAAETKRAKWSQIPGWLAVTSLRSADRVRDDENYAAVCCAIQNLTLLLWEQGVGSKWTTGGVTRHPEFQQLLGLNSETDRMVGLLWYGYPAARPEMQRRPVSEITQIYP</sequence>
<accession>A0A1I3LZ90</accession>
<keyword evidence="6 7" id="KW-0520">NAD</keyword>
<evidence type="ECO:0000313" key="10">
    <source>
        <dbReference type="EMBL" id="SFI89756.1"/>
    </source>
</evidence>
<evidence type="ECO:0000256" key="2">
    <source>
        <dbReference type="ARBA" id="ARBA00022630"/>
    </source>
</evidence>
<dbReference type="Gene3D" id="3.40.109.10">
    <property type="entry name" value="NADH Oxidase"/>
    <property type="match status" value="1"/>
</dbReference>
<proteinExistence type="inferred from homology"/>
<keyword evidence="5 7" id="KW-0560">Oxidoreductase</keyword>
<dbReference type="PIRSF" id="PIRSF000232">
    <property type="entry name" value="YdjA"/>
    <property type="match status" value="1"/>
</dbReference>
<dbReference type="AlphaFoldDB" id="A0A1I3LZ90"/>
<evidence type="ECO:0000256" key="7">
    <source>
        <dbReference type="PIRNR" id="PIRNR000232"/>
    </source>
</evidence>
<dbReference type="SUPFAM" id="SSF55469">
    <property type="entry name" value="FMN-dependent nitroreductase-like"/>
    <property type="match status" value="1"/>
</dbReference>
<dbReference type="CDD" id="cd02135">
    <property type="entry name" value="YdjA-like"/>
    <property type="match status" value="1"/>
</dbReference>
<evidence type="ECO:0000256" key="6">
    <source>
        <dbReference type="ARBA" id="ARBA00023027"/>
    </source>
</evidence>
<dbReference type="InterPro" id="IPR029479">
    <property type="entry name" value="Nitroreductase"/>
</dbReference>
<organism evidence="10 11">
    <name type="scientific">Planctomicrobium piriforme</name>
    <dbReference type="NCBI Taxonomy" id="1576369"/>
    <lineage>
        <taxon>Bacteria</taxon>
        <taxon>Pseudomonadati</taxon>
        <taxon>Planctomycetota</taxon>
        <taxon>Planctomycetia</taxon>
        <taxon>Planctomycetales</taxon>
        <taxon>Planctomycetaceae</taxon>
        <taxon>Planctomicrobium</taxon>
    </lineage>
</organism>
<feature type="binding site" description="in other chain" evidence="8">
    <location>
        <begin position="139"/>
        <end position="141"/>
    </location>
    <ligand>
        <name>FMN</name>
        <dbReference type="ChEBI" id="CHEBI:58210"/>
        <note>ligand shared between dimeric partners</note>
    </ligand>
</feature>
<dbReference type="RefSeq" id="WP_092052434.1">
    <property type="nucleotide sequence ID" value="NZ_FOQD01000013.1"/>
</dbReference>
<evidence type="ECO:0000256" key="5">
    <source>
        <dbReference type="ARBA" id="ARBA00023002"/>
    </source>
</evidence>
<evidence type="ECO:0000256" key="4">
    <source>
        <dbReference type="ARBA" id="ARBA00022857"/>
    </source>
</evidence>
<dbReference type="GO" id="GO:0016491">
    <property type="term" value="F:oxidoreductase activity"/>
    <property type="evidence" value="ECO:0007669"/>
    <property type="project" value="UniProtKB-UniRule"/>
</dbReference>
<dbReference type="InterPro" id="IPR052530">
    <property type="entry name" value="NAD(P)H_nitroreductase"/>
</dbReference>
<evidence type="ECO:0000256" key="8">
    <source>
        <dbReference type="PIRSR" id="PIRSR000232-1"/>
    </source>
</evidence>
<dbReference type="EMBL" id="FOQD01000013">
    <property type="protein sequence ID" value="SFI89756.1"/>
    <property type="molecule type" value="Genomic_DNA"/>
</dbReference>
<protein>
    <recommendedName>
        <fullName evidence="7">Putative NAD(P)H nitroreductase</fullName>
        <ecNumber evidence="7">1.-.-.-</ecNumber>
    </recommendedName>
</protein>
<dbReference type="OrthoDB" id="9804207at2"/>
<keyword evidence="2 7" id="KW-0285">Flavoprotein</keyword>
<dbReference type="Proteomes" id="UP000199518">
    <property type="component" value="Unassembled WGS sequence"/>
</dbReference>
<dbReference type="PANTHER" id="PTHR43821:SF1">
    <property type="entry name" value="NAD(P)H NITROREDUCTASE YDJA-RELATED"/>
    <property type="match status" value="1"/>
</dbReference>
<feature type="binding site" description="in other chain" evidence="8">
    <location>
        <begin position="20"/>
        <end position="22"/>
    </location>
    <ligand>
        <name>FMN</name>
        <dbReference type="ChEBI" id="CHEBI:58210"/>
        <note>ligand shared between dimeric partners</note>
    </ligand>
</feature>
<comment type="cofactor">
    <cofactor evidence="8">
        <name>FMN</name>
        <dbReference type="ChEBI" id="CHEBI:58210"/>
    </cofactor>
    <text evidence="8">Binds 1 FMN per subunit.</text>
</comment>
<dbReference type="InterPro" id="IPR026021">
    <property type="entry name" value="YdjA-like"/>
</dbReference>
<gene>
    <name evidence="10" type="ORF">SAMN05421753_113104</name>
</gene>
<name>A0A1I3LZ90_9PLAN</name>
<evidence type="ECO:0000256" key="3">
    <source>
        <dbReference type="ARBA" id="ARBA00022643"/>
    </source>
</evidence>
<keyword evidence="11" id="KW-1185">Reference proteome</keyword>
<comment type="similarity">
    <text evidence="1 7">Belongs to the nitroreductase family.</text>
</comment>
<feature type="binding site" evidence="8">
    <location>
        <position position="49"/>
    </location>
    <ligand>
        <name>FMN</name>
        <dbReference type="ChEBI" id="CHEBI:58210"/>
        <note>ligand shared between dimeric partners</note>
    </ligand>
</feature>
<dbReference type="STRING" id="1576369.SAMN05421753_113104"/>